<sequence length="271" mass="31975">MLKNIALITILFSGFAFAQKSELQQNDVLGNPTFIEESMQKARIRMKFIEGYETEYYTKSTYNKDGNPTKCDYFDEAGNKTFAETFNYNESNKLISREMKNNDESLVFNFDYEYTTDGYIVTKSENDVNVSKTEYKLDQNQNVTYERETNLLEDSDVFIEKTFQYQNGFLVKTLVKYNQGTYTLNYKNDAKGNPIEETYVDKDNKQVNKYIRKFDENNNIIEETVIDEAGKVKNISTIKYQYDNHKNWVKRTQFVKDIDQPISNTTRTIRY</sequence>
<reference evidence="2 3" key="1">
    <citation type="submission" date="2018-06" db="EMBL/GenBank/DDBJ databases">
        <authorList>
            <consortium name="Pathogen Informatics"/>
            <person name="Doyle S."/>
        </authorList>
    </citation>
    <scope>NUCLEOTIDE SEQUENCE [LARGE SCALE GENOMIC DNA]</scope>
    <source>
        <strain evidence="2 3">NCTC13456</strain>
    </source>
</reference>
<organism evidence="2 3">
    <name type="scientific">Empedobacter falsenii</name>
    <dbReference type="NCBI Taxonomy" id="343874"/>
    <lineage>
        <taxon>Bacteria</taxon>
        <taxon>Pseudomonadati</taxon>
        <taxon>Bacteroidota</taxon>
        <taxon>Flavobacteriia</taxon>
        <taxon>Flavobacteriales</taxon>
        <taxon>Weeksellaceae</taxon>
        <taxon>Empedobacter</taxon>
    </lineage>
</organism>
<dbReference type="EMBL" id="UFXS01000001">
    <property type="protein sequence ID" value="STD55975.1"/>
    <property type="molecule type" value="Genomic_DNA"/>
</dbReference>
<dbReference type="RefSeq" id="WP_115000235.1">
    <property type="nucleotide sequence ID" value="NZ_UFXS01000001.1"/>
</dbReference>
<protein>
    <recommendedName>
        <fullName evidence="4">RHS Repeat</fullName>
    </recommendedName>
</protein>
<dbReference type="STRING" id="343874.GCA_000805695_01011"/>
<feature type="signal peptide" evidence="1">
    <location>
        <begin position="1"/>
        <end position="18"/>
    </location>
</feature>
<dbReference type="Gene3D" id="2.180.10.10">
    <property type="entry name" value="RHS repeat-associated core"/>
    <property type="match status" value="1"/>
</dbReference>
<keyword evidence="1" id="KW-0732">Signal</keyword>
<proteinExistence type="predicted"/>
<dbReference type="Proteomes" id="UP000254737">
    <property type="component" value="Unassembled WGS sequence"/>
</dbReference>
<dbReference type="AlphaFoldDB" id="A0A376G5K8"/>
<evidence type="ECO:0000313" key="2">
    <source>
        <dbReference type="EMBL" id="STD55975.1"/>
    </source>
</evidence>
<name>A0A376G5K8_9FLAO</name>
<evidence type="ECO:0008006" key="4">
    <source>
        <dbReference type="Google" id="ProtNLM"/>
    </source>
</evidence>
<evidence type="ECO:0000256" key="1">
    <source>
        <dbReference type="SAM" id="SignalP"/>
    </source>
</evidence>
<gene>
    <name evidence="2" type="ORF">NCTC13456_01955</name>
</gene>
<evidence type="ECO:0000313" key="3">
    <source>
        <dbReference type="Proteomes" id="UP000254737"/>
    </source>
</evidence>
<accession>A0A376G5K8</accession>
<feature type="chain" id="PRO_5016836833" description="RHS Repeat" evidence="1">
    <location>
        <begin position="19"/>
        <end position="271"/>
    </location>
</feature>